<proteinExistence type="predicted"/>
<dbReference type="InterPro" id="IPR027417">
    <property type="entry name" value="P-loop_NTPase"/>
</dbReference>
<protein>
    <recommendedName>
        <fullName evidence="2">NACHT domain-containing protein</fullName>
    </recommendedName>
</protein>
<dbReference type="RefSeq" id="WP_209644300.1">
    <property type="nucleotide sequence ID" value="NZ_JAGINW010000001.1"/>
</dbReference>
<accession>A0ABS4TSE4</accession>
<dbReference type="SUPFAM" id="SSF48371">
    <property type="entry name" value="ARM repeat"/>
    <property type="match status" value="1"/>
</dbReference>
<evidence type="ECO:0000313" key="4">
    <source>
        <dbReference type="Proteomes" id="UP001519332"/>
    </source>
</evidence>
<dbReference type="Pfam" id="PF05729">
    <property type="entry name" value="NACHT"/>
    <property type="match status" value="1"/>
</dbReference>
<dbReference type="Proteomes" id="UP001519332">
    <property type="component" value="Unassembled WGS sequence"/>
</dbReference>
<dbReference type="SUPFAM" id="SSF52540">
    <property type="entry name" value="P-loop containing nucleoside triphosphate hydrolases"/>
    <property type="match status" value="1"/>
</dbReference>
<name>A0ABS4TSE4_9PSEU</name>
<feature type="compositionally biased region" description="Basic residues" evidence="1">
    <location>
        <begin position="1197"/>
        <end position="1207"/>
    </location>
</feature>
<evidence type="ECO:0000256" key="1">
    <source>
        <dbReference type="SAM" id="MobiDB-lite"/>
    </source>
</evidence>
<gene>
    <name evidence="3" type="ORF">JOF56_007719</name>
</gene>
<feature type="domain" description="NACHT" evidence="2">
    <location>
        <begin position="154"/>
        <end position="288"/>
    </location>
</feature>
<comment type="caution">
    <text evidence="3">The sequence shown here is derived from an EMBL/GenBank/DDBJ whole genome shotgun (WGS) entry which is preliminary data.</text>
</comment>
<reference evidence="3 4" key="1">
    <citation type="submission" date="2021-03" db="EMBL/GenBank/DDBJ databases">
        <title>Sequencing the genomes of 1000 actinobacteria strains.</title>
        <authorList>
            <person name="Klenk H.-P."/>
        </authorList>
    </citation>
    <scope>NUCLEOTIDE SEQUENCE [LARGE SCALE GENOMIC DNA]</scope>
    <source>
        <strain evidence="3 4">DSM 46670</strain>
    </source>
</reference>
<dbReference type="InterPro" id="IPR007111">
    <property type="entry name" value="NACHT_NTPase"/>
</dbReference>
<evidence type="ECO:0000259" key="2">
    <source>
        <dbReference type="PROSITE" id="PS50837"/>
    </source>
</evidence>
<dbReference type="InterPro" id="IPR016024">
    <property type="entry name" value="ARM-type_fold"/>
</dbReference>
<organism evidence="3 4">
    <name type="scientific">Kibdelosporangium banguiense</name>
    <dbReference type="NCBI Taxonomy" id="1365924"/>
    <lineage>
        <taxon>Bacteria</taxon>
        <taxon>Bacillati</taxon>
        <taxon>Actinomycetota</taxon>
        <taxon>Actinomycetes</taxon>
        <taxon>Pseudonocardiales</taxon>
        <taxon>Pseudonocardiaceae</taxon>
        <taxon>Kibdelosporangium</taxon>
    </lineage>
</organism>
<dbReference type="PANTHER" id="PTHR46844">
    <property type="entry name" value="SLR5058 PROTEIN"/>
    <property type="match status" value="1"/>
</dbReference>
<sequence>MPGKPRAKGRRMTDNRIEGNVWGQALQAGSIEGGVQFVLNATSAAPPRPEHEPVAAWEKITEPPDEIRSVLNAQMQAAHKLPYRLPGARRPSLATVYVRQDLSSGTEEQRSETSRPTPVLDDHGQLVEVLRAPTVRVAVRPPARTVREALDANEHLIVTGGAGQGKSTLSLRLAADTASRWYDSAADDPLTEPVIPLRLSARELAARLDLPFAQALADSANAECGALLGAPLQSDLVSDRALGCRWLLLVDGLDEVADAADRDSLADVLAAWASAPESPYRVVVTTRPIEGAALAPLQRIKAARYELQPFDEQALIRFAENWFDEEGLDHAHRFVRQIRDAHLDELVRVPLLATIAAIIFQQEDRPLPDNQYELYESYLAFLRSARKSSSIFEPHHTALLEHLGKTRSETDTSLVGAARDWIRRSVDQLPHGWSEDLTAYLISGGLLVMRGNDLSFLHHSFAEHLAATAQARLLPEHFDSSNDDFARLLYAARPKERGEYARSVLLHYTRLHPDEADPLVCWLHTGGTEQHLLAARLLAKRVPASHAVMTAFLATVRARAMTTTAFSGEILSQASRATHYPGLAEWLLGLMHTEDAPWQSRTEAAAALATRLHGKHFREAVTYLSDVVDDVDTSIEQRLTAAERGLRAVLSNPRATGLQYRTAAVTLAVFGGHAREFAINTLTSLLTDDSPVTDLVEAATGLVEIGPEFHDQAAAIFRQVLRDPVLSTVGRRDAALGLVSLGPAQAAEAVSLVNTLIIDRRRSSTDRFDLARVLGDLGPQHRNAAVDHVESILAEPGLTGNDRWWGADQIAEFGLDFRDRAIRHLRSTIAAPRTTAVAVGRSVRSLAKLSPEFVHEAATELQRLLNETSTTGTITRLHGVESWRVRAAVNRLGRKARTRLEHDLLHNRSAPIDERVPDTDVWDDNPLADEAEQAIRAVIDAPESSASERIKAAVALAQLSLAFVPEAAAFLRGFLPGQQCATAARKELASLGQKHFDHVIAETLDLVRDEAQATRARSRASFLVGDLVTFLPGEVSDFLLQIATDERTSDRDQLTALYALRTTNGLDAVRAVRDEVRRSPGTRVQAAVHLANFDVSDRAVGARLLNDLATDSSCHPALRLFAARELDNFGQAVRDLSVPALHSLLTDESASGAVRAEAARLLFIRSPSDRRMVLKQLNTLLTTAKPLHRIQVLMGNRRGRPRYRRPRPGTDDAGPTPQRLGAAEIRRSRGQTAAL</sequence>
<evidence type="ECO:0000313" key="3">
    <source>
        <dbReference type="EMBL" id="MBP2327334.1"/>
    </source>
</evidence>
<keyword evidence="4" id="KW-1185">Reference proteome</keyword>
<dbReference type="Gene3D" id="3.40.50.300">
    <property type="entry name" value="P-loop containing nucleotide triphosphate hydrolases"/>
    <property type="match status" value="1"/>
</dbReference>
<feature type="region of interest" description="Disordered" evidence="1">
    <location>
        <begin position="1195"/>
        <end position="1235"/>
    </location>
</feature>
<feature type="region of interest" description="Disordered" evidence="1">
    <location>
        <begin position="100"/>
        <end position="120"/>
    </location>
</feature>
<dbReference type="PANTHER" id="PTHR46844:SF1">
    <property type="entry name" value="SLR5058 PROTEIN"/>
    <property type="match status" value="1"/>
</dbReference>
<dbReference type="PROSITE" id="PS50837">
    <property type="entry name" value="NACHT"/>
    <property type="match status" value="1"/>
</dbReference>
<dbReference type="EMBL" id="JAGINW010000001">
    <property type="protein sequence ID" value="MBP2327334.1"/>
    <property type="molecule type" value="Genomic_DNA"/>
</dbReference>